<dbReference type="RefSeq" id="WP_166845374.1">
    <property type="nucleotide sequence ID" value="NZ_JAAONY010000002.1"/>
</dbReference>
<dbReference type="Proteomes" id="UP000528457">
    <property type="component" value="Unassembled WGS sequence"/>
</dbReference>
<dbReference type="Gene3D" id="3.40.640.10">
    <property type="entry name" value="Type I PLP-dependent aspartate aminotransferase-like (Major domain)"/>
    <property type="match status" value="1"/>
</dbReference>
<dbReference type="Pfam" id="PF01041">
    <property type="entry name" value="DegT_DnrJ_EryC1"/>
    <property type="match status" value="1"/>
</dbReference>
<dbReference type="InterPro" id="IPR015424">
    <property type="entry name" value="PyrdxlP-dep_Trfase"/>
</dbReference>
<evidence type="ECO:0000256" key="4">
    <source>
        <dbReference type="PIRSR" id="PIRSR000390-2"/>
    </source>
</evidence>
<evidence type="ECO:0000256" key="1">
    <source>
        <dbReference type="ARBA" id="ARBA00022898"/>
    </source>
</evidence>
<reference evidence="6 7" key="1">
    <citation type="submission" date="2020-08" db="EMBL/GenBank/DDBJ databases">
        <title>Genomic Encyclopedia of Type Strains, Phase IV (KMG-IV): sequencing the most valuable type-strain genomes for metagenomic binning, comparative biology and taxonomic classification.</title>
        <authorList>
            <person name="Goeker M."/>
        </authorList>
    </citation>
    <scope>NUCLEOTIDE SEQUENCE [LARGE SCALE GENOMIC DNA]</scope>
    <source>
        <strain evidence="6 7">DSM 22368</strain>
    </source>
</reference>
<evidence type="ECO:0000256" key="5">
    <source>
        <dbReference type="RuleBase" id="RU004508"/>
    </source>
</evidence>
<comment type="caution">
    <text evidence="6">The sequence shown here is derived from an EMBL/GenBank/DDBJ whole genome shotgun (WGS) entry which is preliminary data.</text>
</comment>
<comment type="similarity">
    <text evidence="2 5">Belongs to the DegT/DnrJ/EryC1 family.</text>
</comment>
<dbReference type="PANTHER" id="PTHR30244">
    <property type="entry name" value="TRANSAMINASE"/>
    <property type="match status" value="1"/>
</dbReference>
<dbReference type="PANTHER" id="PTHR30244:SF34">
    <property type="entry name" value="DTDP-4-AMINO-4,6-DIDEOXYGALACTOSE TRANSAMINASE"/>
    <property type="match status" value="1"/>
</dbReference>
<name>A0A7X0MY55_9GAMM</name>
<accession>A0A7X0MY55</accession>
<dbReference type="CDD" id="cd00616">
    <property type="entry name" value="AHBA_syn"/>
    <property type="match status" value="1"/>
</dbReference>
<dbReference type="PIRSF" id="PIRSF000390">
    <property type="entry name" value="PLP_StrS"/>
    <property type="match status" value="1"/>
</dbReference>
<keyword evidence="1 4" id="KW-0663">Pyridoxal phosphate</keyword>
<protein>
    <submittedName>
        <fullName evidence="6">dTDP-4-amino-4,6-dideoxygalactose transaminase</fullName>
    </submittedName>
</protein>
<dbReference type="Gene3D" id="3.90.1150.10">
    <property type="entry name" value="Aspartate Aminotransferase, domain 1"/>
    <property type="match status" value="1"/>
</dbReference>
<evidence type="ECO:0000313" key="6">
    <source>
        <dbReference type="EMBL" id="MBB6522709.1"/>
    </source>
</evidence>
<feature type="active site" description="Proton acceptor" evidence="3">
    <location>
        <position position="185"/>
    </location>
</feature>
<dbReference type="GO" id="GO:0000271">
    <property type="term" value="P:polysaccharide biosynthetic process"/>
    <property type="evidence" value="ECO:0007669"/>
    <property type="project" value="TreeGrafter"/>
</dbReference>
<dbReference type="EMBL" id="JACHHT010000002">
    <property type="protein sequence ID" value="MBB6522709.1"/>
    <property type="molecule type" value="Genomic_DNA"/>
</dbReference>
<evidence type="ECO:0000256" key="3">
    <source>
        <dbReference type="PIRSR" id="PIRSR000390-1"/>
    </source>
</evidence>
<dbReference type="SUPFAM" id="SSF53383">
    <property type="entry name" value="PLP-dependent transferases"/>
    <property type="match status" value="1"/>
</dbReference>
<dbReference type="InterPro" id="IPR015422">
    <property type="entry name" value="PyrdxlP-dep_Trfase_small"/>
</dbReference>
<keyword evidence="7" id="KW-1185">Reference proteome</keyword>
<dbReference type="AlphaFoldDB" id="A0A7X0MY55"/>
<gene>
    <name evidence="6" type="ORF">HNR48_002994</name>
</gene>
<dbReference type="InParanoid" id="A0A7X0MY55"/>
<evidence type="ECO:0000313" key="7">
    <source>
        <dbReference type="Proteomes" id="UP000528457"/>
    </source>
</evidence>
<dbReference type="FunCoup" id="A0A7X0MY55">
    <property type="interactions" value="588"/>
</dbReference>
<dbReference type="GO" id="GO:0008483">
    <property type="term" value="F:transaminase activity"/>
    <property type="evidence" value="ECO:0007669"/>
    <property type="project" value="TreeGrafter"/>
</dbReference>
<dbReference type="GO" id="GO:0030170">
    <property type="term" value="F:pyridoxal phosphate binding"/>
    <property type="evidence" value="ECO:0007669"/>
    <property type="project" value="TreeGrafter"/>
</dbReference>
<dbReference type="InterPro" id="IPR015421">
    <property type="entry name" value="PyrdxlP-dep_Trfase_major"/>
</dbReference>
<sequence>MEDYIVFGKPDIQEAEIAEVIDSLKSCWLGTGPKVQRFEKDFSGYKGMPQGSVAALNSCTAALHLSLLAAGVGLGDEVITTGLTFCATVNSIVNTGATPVVVDVALPHYNIDPELIRKSITGSTKAVVVVHYAGVSCEMTEIKNLCDEFGLVLIEDCAHAIEGYYEGSPLGMIGDYSCFSFYATKNITTGEGGMIYSRDPQSLERIKTLSLHGMSADAWGRFSDDGYNHYHVTEPGFKYNMMDLQAAVGIHQLARIDSAWEKRRECYEFYQMELKGLPVSLPRHHEYHSKVSYHLFPILIEKGASLSRDQLMLKLHERGIGTGVHYQSIMSQPYYKSRFSGVYQTPIADDFGNRTISLPFSASLSEGERSRVVIALNELLNS</sequence>
<feature type="modified residue" description="N6-(pyridoxal phosphate)lysine" evidence="4">
    <location>
        <position position="185"/>
    </location>
</feature>
<dbReference type="InterPro" id="IPR000653">
    <property type="entry name" value="DegT/StrS_aminotransferase"/>
</dbReference>
<organism evidence="6 7">
    <name type="scientific">Pseudoteredinibacter isoporae</name>
    <dbReference type="NCBI Taxonomy" id="570281"/>
    <lineage>
        <taxon>Bacteria</taxon>
        <taxon>Pseudomonadati</taxon>
        <taxon>Pseudomonadota</taxon>
        <taxon>Gammaproteobacteria</taxon>
        <taxon>Cellvibrionales</taxon>
        <taxon>Cellvibrionaceae</taxon>
        <taxon>Pseudoteredinibacter</taxon>
    </lineage>
</organism>
<evidence type="ECO:0000256" key="2">
    <source>
        <dbReference type="ARBA" id="ARBA00037999"/>
    </source>
</evidence>
<proteinExistence type="inferred from homology"/>